<evidence type="ECO:0000313" key="2">
    <source>
        <dbReference type="EMBL" id="KCZ78968.1"/>
    </source>
</evidence>
<feature type="region of interest" description="Disordered" evidence="1">
    <location>
        <begin position="1"/>
        <end position="39"/>
    </location>
</feature>
<gene>
    <name evidence="2" type="ORF">H312_03648</name>
</gene>
<feature type="non-terminal residue" evidence="2">
    <location>
        <position position="1"/>
    </location>
</feature>
<reference evidence="3" key="1">
    <citation type="submission" date="2013-02" db="EMBL/GenBank/DDBJ databases">
        <authorList>
            <consortium name="The Broad Institute Genome Sequencing Platform"/>
            <person name="Cuomo C."/>
            <person name="Becnel J."/>
            <person name="Sanscrainte N."/>
            <person name="Walker B."/>
            <person name="Young S.K."/>
            <person name="Zeng Q."/>
            <person name="Gargeya S."/>
            <person name="Fitzgerald M."/>
            <person name="Haas B."/>
            <person name="Abouelleil A."/>
            <person name="Alvarado L."/>
            <person name="Arachchi H.M."/>
            <person name="Berlin A.M."/>
            <person name="Chapman S.B."/>
            <person name="Dewar J."/>
            <person name="Goldberg J."/>
            <person name="Griggs A."/>
            <person name="Gujja S."/>
            <person name="Hansen M."/>
            <person name="Howarth C."/>
            <person name="Imamovic A."/>
            <person name="Larimer J."/>
            <person name="McCowan C."/>
            <person name="Murphy C."/>
            <person name="Neiman D."/>
            <person name="Pearson M."/>
            <person name="Priest M."/>
            <person name="Roberts A."/>
            <person name="Saif S."/>
            <person name="Shea T."/>
            <person name="Sisk P."/>
            <person name="Sykes S."/>
            <person name="Wortman J."/>
            <person name="Nusbaum C."/>
            <person name="Birren B."/>
        </authorList>
    </citation>
    <scope>NUCLEOTIDE SEQUENCE [LARGE SCALE GENOMIC DNA]</scope>
    <source>
        <strain evidence="3">PRA339</strain>
    </source>
</reference>
<dbReference type="Proteomes" id="UP000030655">
    <property type="component" value="Unassembled WGS sequence"/>
</dbReference>
<dbReference type="OrthoDB" id="10438798at2759"/>
<sequence>EQVSKDQKHVKITESQQTSTLQNNESNQQITSQNINDNNNRDGNIILKQRVVSAKLANFEACCRKLINYNYKEENTSREGLEKIYNDILEIVNNLNISELHEFRQAFYVFFILHENVMYNIYKNKHEAYESAYKNNTWLMKSISMCPNTLSLLPDNFVNNLDDKIKSHINKKISEQLFPLILYIDVDVTREMIEEDKTVNLIIINTLGDLEIKKRVFLYVIENKMNERIASLEKNQ</sequence>
<organism evidence="2 3">
    <name type="scientific">Anncaliia algerae PRA339</name>
    <dbReference type="NCBI Taxonomy" id="1288291"/>
    <lineage>
        <taxon>Eukaryota</taxon>
        <taxon>Fungi</taxon>
        <taxon>Fungi incertae sedis</taxon>
        <taxon>Microsporidia</taxon>
        <taxon>Tubulinosematoidea</taxon>
        <taxon>Tubulinosematidae</taxon>
        <taxon>Anncaliia</taxon>
    </lineage>
</organism>
<reference evidence="2 3" key="2">
    <citation type="submission" date="2014-03" db="EMBL/GenBank/DDBJ databases">
        <title>The Genome Sequence of Anncaliia algerae insect isolate PRA339.</title>
        <authorList>
            <consortium name="The Broad Institute Genome Sequencing Platform"/>
            <consortium name="The Broad Institute Genome Sequencing Center for Infectious Disease"/>
            <person name="Cuomo C."/>
            <person name="Becnel J."/>
            <person name="Sanscrainte N."/>
            <person name="Walker B."/>
            <person name="Young S.K."/>
            <person name="Zeng Q."/>
            <person name="Gargeya S."/>
            <person name="Fitzgerald M."/>
            <person name="Haas B."/>
            <person name="Abouelleil A."/>
            <person name="Alvarado L."/>
            <person name="Arachchi H.M."/>
            <person name="Berlin A.M."/>
            <person name="Chapman S.B."/>
            <person name="Dewar J."/>
            <person name="Goldberg J."/>
            <person name="Griggs A."/>
            <person name="Gujja S."/>
            <person name="Hansen M."/>
            <person name="Howarth C."/>
            <person name="Imamovic A."/>
            <person name="Larimer J."/>
            <person name="McCowan C."/>
            <person name="Murphy C."/>
            <person name="Neiman D."/>
            <person name="Pearson M."/>
            <person name="Priest M."/>
            <person name="Roberts A."/>
            <person name="Saif S."/>
            <person name="Shea T."/>
            <person name="Sisk P."/>
            <person name="Sykes S."/>
            <person name="Wortman J."/>
            <person name="Nusbaum C."/>
            <person name="Birren B."/>
        </authorList>
    </citation>
    <scope>NUCLEOTIDE SEQUENCE [LARGE SCALE GENOMIC DNA]</scope>
    <source>
        <strain evidence="2 3">PRA339</strain>
    </source>
</reference>
<evidence type="ECO:0000313" key="3">
    <source>
        <dbReference type="Proteomes" id="UP000030655"/>
    </source>
</evidence>
<name>A0A059EVC6_9MICR</name>
<feature type="compositionally biased region" description="Basic and acidic residues" evidence="1">
    <location>
        <begin position="1"/>
        <end position="12"/>
    </location>
</feature>
<dbReference type="EMBL" id="KK365529">
    <property type="protein sequence ID" value="KCZ78968.1"/>
    <property type="molecule type" value="Genomic_DNA"/>
</dbReference>
<protein>
    <submittedName>
        <fullName evidence="2">Uncharacterized protein</fullName>
    </submittedName>
</protein>
<dbReference type="AlphaFoldDB" id="A0A059EVC6"/>
<feature type="compositionally biased region" description="Low complexity" evidence="1">
    <location>
        <begin position="22"/>
        <end position="39"/>
    </location>
</feature>
<proteinExistence type="predicted"/>
<keyword evidence="3" id="KW-1185">Reference proteome</keyword>
<evidence type="ECO:0000256" key="1">
    <source>
        <dbReference type="SAM" id="MobiDB-lite"/>
    </source>
</evidence>
<accession>A0A059EVC6</accession>
<dbReference type="HOGENOM" id="CLU_1177808_0_0_1"/>
<dbReference type="VEuPathDB" id="MicrosporidiaDB:H312_03648"/>